<dbReference type="Pfam" id="PF05175">
    <property type="entry name" value="MTS"/>
    <property type="match status" value="1"/>
</dbReference>
<keyword evidence="4" id="KW-0489">Methyltransferase</keyword>
<feature type="domain" description="DUF7059" evidence="2">
    <location>
        <begin position="31"/>
        <end position="104"/>
    </location>
</feature>
<dbReference type="KEGG" id="cpyr:CYJ47_05195"/>
<name>A0AAF0YTH9_9CORY</name>
<dbReference type="GO" id="GO:0003676">
    <property type="term" value="F:nucleic acid binding"/>
    <property type="evidence" value="ECO:0007669"/>
    <property type="project" value="InterPro"/>
</dbReference>
<dbReference type="Proteomes" id="UP000234560">
    <property type="component" value="Chromosome"/>
</dbReference>
<dbReference type="AlphaFoldDB" id="A0AAF0YTH9"/>
<sequence length="521" mass="56498">MRRCPPGTHNAASISPRRELGLELASHFTELGFTPQGLAEHLGEDVMACIARGEPAPIIEATSSGTPLDQIIRAAILHMPADLSLALGEELTRRGTEAGVIQSVQSPATGTASHVFTCDIRPHTLGDVPRWVYSDPDPSMHVNEISDQHVMGLGAASRLLMQVVPTTPVARVLDLGTGAGTLLLSQVGHARKLWGTDISQRALDFAELTLAGTGASLKQGSWFEPVKGLTLDRIIANPPFVIAPEDGAKTYRQSTFALDGATEFVLRTLPDYLAHGGTAHVLGAWALTAEESWQHHVAGFVPDTGVCCWAIQRDLVDPAAYTAMYLRDEGIDPRSQRGIEMTRSWLEYFRTNEVTCIGLGMIHMQRLDDDTPSEVFTEEILTPLGEGAGDEVAEFFTRAQWLRTNTPDSMLAATYLVRPSVALEKVSLPDTEQTVGWKDHVMRLTRIDGFAYTHEIDADMVSLLSGLSPQGLPLGEVVELFALANGVDSEELTRLFLPLLTALIQHGIVLPADLVSPASFY</sequence>
<dbReference type="GO" id="GO:0032259">
    <property type="term" value="P:methylation"/>
    <property type="evidence" value="ECO:0007669"/>
    <property type="project" value="UniProtKB-KW"/>
</dbReference>
<keyword evidence="4" id="KW-0808">Transferase</keyword>
<dbReference type="RefSeq" id="WP_101678241.1">
    <property type="nucleotide sequence ID" value="NZ_CP136958.1"/>
</dbReference>
<feature type="domain" description="DUF7782" evidence="3">
    <location>
        <begin position="393"/>
        <end position="511"/>
    </location>
</feature>
<dbReference type="InterPro" id="IPR055487">
    <property type="entry name" value="DUF7059"/>
</dbReference>
<dbReference type="CDD" id="cd02440">
    <property type="entry name" value="AdoMet_MTases"/>
    <property type="match status" value="1"/>
</dbReference>
<dbReference type="InterPro" id="IPR007848">
    <property type="entry name" value="Small_mtfrase_dom"/>
</dbReference>
<evidence type="ECO:0000313" key="4">
    <source>
        <dbReference type="EMBL" id="WOT03160.1"/>
    </source>
</evidence>
<dbReference type="Gene3D" id="3.40.50.150">
    <property type="entry name" value="Vaccinia Virus protein VP39"/>
    <property type="match status" value="1"/>
</dbReference>
<reference evidence="4" key="2">
    <citation type="submission" date="2023-10" db="EMBL/GenBank/DDBJ databases">
        <authorList>
            <person name="Choi B."/>
        </authorList>
    </citation>
    <scope>NUCLEOTIDE SEQUENCE</scope>
    <source>
        <strain evidence="4">UMB0763</strain>
    </source>
</reference>
<dbReference type="InterPro" id="IPR002052">
    <property type="entry name" value="DNA_methylase_N6_adenine_CS"/>
</dbReference>
<dbReference type="InterPro" id="IPR056684">
    <property type="entry name" value="DUF7782"/>
</dbReference>
<evidence type="ECO:0000259" key="2">
    <source>
        <dbReference type="Pfam" id="PF23186"/>
    </source>
</evidence>
<reference evidence="4" key="1">
    <citation type="submission" date="2017-12" db="EMBL/GenBank/DDBJ databases">
        <authorList>
            <person name="Thomas-White K."/>
            <person name="Wolfe A.J."/>
        </authorList>
    </citation>
    <scope>NUCLEOTIDE SEQUENCE</scope>
    <source>
        <strain evidence="4">UMB0763</strain>
    </source>
</reference>
<feature type="domain" description="Methyltransferase small" evidence="1">
    <location>
        <begin position="155"/>
        <end position="242"/>
    </location>
</feature>
<evidence type="ECO:0000313" key="5">
    <source>
        <dbReference type="Proteomes" id="UP000234560"/>
    </source>
</evidence>
<evidence type="ECO:0000259" key="1">
    <source>
        <dbReference type="Pfam" id="PF05175"/>
    </source>
</evidence>
<dbReference type="GO" id="GO:0008170">
    <property type="term" value="F:N-methyltransferase activity"/>
    <property type="evidence" value="ECO:0007669"/>
    <property type="project" value="UniProtKB-ARBA"/>
</dbReference>
<dbReference type="GO" id="GO:0008757">
    <property type="term" value="F:S-adenosylmethionine-dependent methyltransferase activity"/>
    <property type="evidence" value="ECO:0007669"/>
    <property type="project" value="UniProtKB-ARBA"/>
</dbReference>
<dbReference type="PROSITE" id="PS00092">
    <property type="entry name" value="N6_MTASE"/>
    <property type="match status" value="1"/>
</dbReference>
<dbReference type="Pfam" id="PF25004">
    <property type="entry name" value="DUF7782"/>
    <property type="match status" value="1"/>
</dbReference>
<proteinExistence type="predicted"/>
<dbReference type="Pfam" id="PF23186">
    <property type="entry name" value="DUF7059"/>
    <property type="match status" value="1"/>
</dbReference>
<gene>
    <name evidence="4" type="ORF">CYJ47_05195</name>
</gene>
<dbReference type="SUPFAM" id="SSF53335">
    <property type="entry name" value="S-adenosyl-L-methionine-dependent methyltransferases"/>
    <property type="match status" value="1"/>
</dbReference>
<protein>
    <submittedName>
        <fullName evidence="4">Methyltransferase</fullName>
    </submittedName>
</protein>
<dbReference type="InterPro" id="IPR029063">
    <property type="entry name" value="SAM-dependent_MTases_sf"/>
</dbReference>
<evidence type="ECO:0000259" key="3">
    <source>
        <dbReference type="Pfam" id="PF25004"/>
    </source>
</evidence>
<dbReference type="EMBL" id="CP136958">
    <property type="protein sequence ID" value="WOT03160.1"/>
    <property type="molecule type" value="Genomic_DNA"/>
</dbReference>
<organism evidence="4 5">
    <name type="scientific">Corynebacterium pyruviciproducens</name>
    <dbReference type="NCBI Taxonomy" id="598660"/>
    <lineage>
        <taxon>Bacteria</taxon>
        <taxon>Bacillati</taxon>
        <taxon>Actinomycetota</taxon>
        <taxon>Actinomycetes</taxon>
        <taxon>Mycobacteriales</taxon>
        <taxon>Corynebacteriaceae</taxon>
        <taxon>Corynebacterium</taxon>
    </lineage>
</organism>
<accession>A0AAF0YTH9</accession>